<proteinExistence type="predicted"/>
<evidence type="ECO:0000313" key="2">
    <source>
        <dbReference type="EMBL" id="KKL64912.1"/>
    </source>
</evidence>
<keyword evidence="1" id="KW-0812">Transmembrane</keyword>
<dbReference type="AlphaFoldDB" id="A0A0F9GP45"/>
<name>A0A0F9GP45_9ZZZZ</name>
<protein>
    <submittedName>
        <fullName evidence="2">Uncharacterized protein</fullName>
    </submittedName>
</protein>
<keyword evidence="1" id="KW-1133">Transmembrane helix</keyword>
<comment type="caution">
    <text evidence="2">The sequence shown here is derived from an EMBL/GenBank/DDBJ whole genome shotgun (WGS) entry which is preliminary data.</text>
</comment>
<feature type="transmembrane region" description="Helical" evidence="1">
    <location>
        <begin position="7"/>
        <end position="30"/>
    </location>
</feature>
<accession>A0A0F9GP45</accession>
<organism evidence="2">
    <name type="scientific">marine sediment metagenome</name>
    <dbReference type="NCBI Taxonomy" id="412755"/>
    <lineage>
        <taxon>unclassified sequences</taxon>
        <taxon>metagenomes</taxon>
        <taxon>ecological metagenomes</taxon>
    </lineage>
</organism>
<keyword evidence="1" id="KW-0472">Membrane</keyword>
<reference evidence="2" key="1">
    <citation type="journal article" date="2015" name="Nature">
        <title>Complex archaea that bridge the gap between prokaryotes and eukaryotes.</title>
        <authorList>
            <person name="Spang A."/>
            <person name="Saw J.H."/>
            <person name="Jorgensen S.L."/>
            <person name="Zaremba-Niedzwiedzka K."/>
            <person name="Martijn J."/>
            <person name="Lind A.E."/>
            <person name="van Eijk R."/>
            <person name="Schleper C."/>
            <person name="Guy L."/>
            <person name="Ettema T.J."/>
        </authorList>
    </citation>
    <scope>NUCLEOTIDE SEQUENCE</scope>
</reference>
<sequence>MIKIIFGVLVISFIALAFNLMFTHIAIWVIKSLAGIDWSMKYWQVFWGMFILSSMFKSSYGNK</sequence>
<feature type="transmembrane region" description="Helical" evidence="1">
    <location>
        <begin position="42"/>
        <end position="60"/>
    </location>
</feature>
<evidence type="ECO:0000256" key="1">
    <source>
        <dbReference type="SAM" id="Phobius"/>
    </source>
</evidence>
<dbReference type="EMBL" id="LAZR01027698">
    <property type="protein sequence ID" value="KKL64912.1"/>
    <property type="molecule type" value="Genomic_DNA"/>
</dbReference>
<gene>
    <name evidence="2" type="ORF">LCGC14_2160240</name>
</gene>